<dbReference type="InterPro" id="IPR025665">
    <property type="entry name" value="Beta-barrel_OMP_2"/>
</dbReference>
<comment type="caution">
    <text evidence="2">The sequence shown here is derived from an EMBL/GenBank/DDBJ whole genome shotgun (WGS) entry which is preliminary data.</text>
</comment>
<dbReference type="Pfam" id="PF13568">
    <property type="entry name" value="OMP_b-brl_2"/>
    <property type="match status" value="1"/>
</dbReference>
<feature type="domain" description="Outer membrane protein beta-barrel" evidence="1">
    <location>
        <begin position="21"/>
        <end position="211"/>
    </location>
</feature>
<protein>
    <submittedName>
        <fullName evidence="2">PorT family protein</fullName>
    </submittedName>
</protein>
<dbReference type="OrthoDB" id="981722at2"/>
<dbReference type="EMBL" id="RMBX01000008">
    <property type="protein sequence ID" value="RPD40289.1"/>
    <property type="molecule type" value="Genomic_DNA"/>
</dbReference>
<name>A0A3N4ML30_9BACT</name>
<dbReference type="AlphaFoldDB" id="A0A3N4ML30"/>
<evidence type="ECO:0000313" key="3">
    <source>
        <dbReference type="Proteomes" id="UP000279089"/>
    </source>
</evidence>
<reference evidence="3" key="1">
    <citation type="submission" date="2018-11" db="EMBL/GenBank/DDBJ databases">
        <title>Chitinophaga lutea sp.nov., isolate from arsenic contaminated soil.</title>
        <authorList>
            <person name="Zong Y."/>
        </authorList>
    </citation>
    <scope>NUCLEOTIDE SEQUENCE [LARGE SCALE GENOMIC DNA]</scope>
    <source>
        <strain evidence="3">YLT18</strain>
    </source>
</reference>
<accession>A0A3N4ML30</accession>
<evidence type="ECO:0000313" key="2">
    <source>
        <dbReference type="EMBL" id="RPD40289.1"/>
    </source>
</evidence>
<gene>
    <name evidence="2" type="ORF">EG028_16720</name>
</gene>
<sequence>MRTIALLLVVLLGCIIPASSQVSLGIRTGYTASNMYISGEAPGDLASSHSSMETFHGWHLELLINVPLAPGLYFQPGFRYVTKGTGLKETTDPKAGLSGVYMPRGNSLRLNYLEMPLNVVYKYPLGKGRITAGLGPYIALGLNGTYTYNIMQDGRTLTKHSKDVQFTRKDNDNLAVLRMHPWDAGANFAVGYEFENGLMLGANYSLGMTDNDRSEFTSSKNRYVGLTLGFLFSREDY</sequence>
<evidence type="ECO:0000259" key="1">
    <source>
        <dbReference type="Pfam" id="PF13568"/>
    </source>
</evidence>
<proteinExistence type="predicted"/>
<dbReference type="Proteomes" id="UP000279089">
    <property type="component" value="Unassembled WGS sequence"/>
</dbReference>
<organism evidence="2 3">
    <name type="scientific">Chitinophaga barathri</name>
    <dbReference type="NCBI Taxonomy" id="1647451"/>
    <lineage>
        <taxon>Bacteria</taxon>
        <taxon>Pseudomonadati</taxon>
        <taxon>Bacteroidota</taxon>
        <taxon>Chitinophagia</taxon>
        <taxon>Chitinophagales</taxon>
        <taxon>Chitinophagaceae</taxon>
        <taxon>Chitinophaga</taxon>
    </lineage>
</organism>
<keyword evidence="3" id="KW-1185">Reference proteome</keyword>
<dbReference type="RefSeq" id="WP_120517652.1">
    <property type="nucleotide sequence ID" value="NZ_QXZY01000009.1"/>
</dbReference>